<keyword evidence="3" id="KW-1185">Reference proteome</keyword>
<proteinExistence type="predicted"/>
<dbReference type="EMBL" id="JBAHYK010000192">
    <property type="protein sequence ID" value="KAL0576872.1"/>
    <property type="molecule type" value="Genomic_DNA"/>
</dbReference>
<dbReference type="PANTHER" id="PTHR43591">
    <property type="entry name" value="METHYLTRANSFERASE"/>
    <property type="match status" value="1"/>
</dbReference>
<dbReference type="Gene3D" id="3.40.50.150">
    <property type="entry name" value="Vaccinia Virus protein VP39"/>
    <property type="match status" value="1"/>
</dbReference>
<comment type="caution">
    <text evidence="2">The sequence shown here is derived from an EMBL/GenBank/DDBJ whole genome shotgun (WGS) entry which is preliminary data.</text>
</comment>
<evidence type="ECO:0008006" key="4">
    <source>
        <dbReference type="Google" id="ProtNLM"/>
    </source>
</evidence>
<dbReference type="CDD" id="cd02440">
    <property type="entry name" value="AdoMet_MTases"/>
    <property type="match status" value="1"/>
</dbReference>
<dbReference type="InterPro" id="IPR029063">
    <property type="entry name" value="SAM-dependent_MTases_sf"/>
</dbReference>
<dbReference type="PANTHER" id="PTHR43591:SF24">
    <property type="entry name" value="2-METHOXY-6-POLYPRENYL-1,4-BENZOQUINOL METHYLASE, MITOCHONDRIAL"/>
    <property type="match status" value="1"/>
</dbReference>
<name>A0ABR3FN82_9AGAR</name>
<reference evidence="2 3" key="1">
    <citation type="submission" date="2024-02" db="EMBL/GenBank/DDBJ databases">
        <title>A draft genome for the cacao thread blight pathogen Marasmius crinis-equi.</title>
        <authorList>
            <person name="Cohen S.P."/>
            <person name="Baruah I.K."/>
            <person name="Amoako-Attah I."/>
            <person name="Bukari Y."/>
            <person name="Meinhardt L.W."/>
            <person name="Bailey B.A."/>
        </authorList>
    </citation>
    <scope>NUCLEOTIDE SEQUENCE [LARGE SCALE GENOMIC DNA]</scope>
    <source>
        <strain evidence="2 3">GH-76</strain>
    </source>
</reference>
<dbReference type="SUPFAM" id="SSF53335">
    <property type="entry name" value="S-adenosyl-L-methionine-dependent methyltransferases"/>
    <property type="match status" value="1"/>
</dbReference>
<accession>A0ABR3FN82</accession>
<evidence type="ECO:0000256" key="1">
    <source>
        <dbReference type="SAM" id="MobiDB-lite"/>
    </source>
</evidence>
<dbReference type="Proteomes" id="UP001465976">
    <property type="component" value="Unassembled WGS sequence"/>
</dbReference>
<organism evidence="2 3">
    <name type="scientific">Marasmius crinis-equi</name>
    <dbReference type="NCBI Taxonomy" id="585013"/>
    <lineage>
        <taxon>Eukaryota</taxon>
        <taxon>Fungi</taxon>
        <taxon>Dikarya</taxon>
        <taxon>Basidiomycota</taxon>
        <taxon>Agaricomycotina</taxon>
        <taxon>Agaricomycetes</taxon>
        <taxon>Agaricomycetidae</taxon>
        <taxon>Agaricales</taxon>
        <taxon>Marasmiineae</taxon>
        <taxon>Marasmiaceae</taxon>
        <taxon>Marasmius</taxon>
    </lineage>
</organism>
<dbReference type="Pfam" id="PF13489">
    <property type="entry name" value="Methyltransf_23"/>
    <property type="match status" value="1"/>
</dbReference>
<gene>
    <name evidence="2" type="ORF">V5O48_005107</name>
</gene>
<protein>
    <recommendedName>
        <fullName evidence="4">S-adenosyl-L-methionine-dependent methyltransferase</fullName>
    </recommendedName>
</protein>
<sequence>MSCHPPTYLTPFPHNYSMPDTDYEDSDVCSTTSLPIFSPPPSVATSRTSYDHSMRSPSPGPSVRSLTGSMLERVFRHEYGRGFNNYSEVYQLPADREELDRLDAQHIMFKEIMGMYAPCMDEIMADDVPGEAKTILDLGCGSGSWIMEAAREYPNCSAVAVDLVPMQSQQLPPNLRSEVDDINLGLEHFYGDFNVVHARLISSGIKDYEGLIHHISFVLRPGGLMDIMEFDFHAYDEHRRRIEVGTSRISAPWWPRWLAFLELAIRNKGGDADAATHLHRWTANHPAFEDVVYRDFWVPTSPWRRDSEFQVRMGVGMRDDILAFIQSGRALLLGSGVPEDILNELQRNVETELATCQGRYYIRLQCVFARKKHTQ</sequence>
<feature type="region of interest" description="Disordered" evidence="1">
    <location>
        <begin position="39"/>
        <end position="63"/>
    </location>
</feature>
<evidence type="ECO:0000313" key="3">
    <source>
        <dbReference type="Proteomes" id="UP001465976"/>
    </source>
</evidence>
<evidence type="ECO:0000313" key="2">
    <source>
        <dbReference type="EMBL" id="KAL0576872.1"/>
    </source>
</evidence>